<proteinExistence type="predicted"/>
<dbReference type="GO" id="GO:0051213">
    <property type="term" value="F:dioxygenase activity"/>
    <property type="evidence" value="ECO:0007669"/>
    <property type="project" value="UniProtKB-KW"/>
</dbReference>
<evidence type="ECO:0000313" key="1">
    <source>
        <dbReference type="EMBL" id="EKD12931.1"/>
    </source>
</evidence>
<accession>K1WJ77</accession>
<dbReference type="OMA" id="WPQIWED"/>
<dbReference type="OrthoDB" id="288590at2759"/>
<dbReference type="eggNOG" id="KOG0143">
    <property type="taxonomic scope" value="Eukaryota"/>
</dbReference>
<sequence>MVETEEKMLAPRPVRWSVHRGYTWAGLEKVTQDESVEREAKELNIWITPEVLPGFGEFMFTLYETLSATALLILEAWALGLGLSDPGKLLKLHSGMNNQLRLLHYPPIAARELEEGSSARMEEQSDWGSITLLFQDACGGLEVQVKDGELPQVHDAPSGTSAAPLNNLFTGPERMTRARYAIPYFVATGENTLVEVFKGSTNVENPAKHEAVTQKEYAAKRARLQ</sequence>
<reference evidence="1 2" key="1">
    <citation type="journal article" date="2012" name="BMC Genomics">
        <title>Sequencing the genome of Marssonina brunnea reveals fungus-poplar co-evolution.</title>
        <authorList>
            <person name="Zhu S."/>
            <person name="Cao Y.-Z."/>
            <person name="Jiang C."/>
            <person name="Tan B.-Y."/>
            <person name="Wang Z."/>
            <person name="Feng S."/>
            <person name="Zhang L."/>
            <person name="Su X.-H."/>
            <person name="Brejova B."/>
            <person name="Vinar T."/>
            <person name="Xu M."/>
            <person name="Wang M.-X."/>
            <person name="Zhang S.-G."/>
            <person name="Huang M.-R."/>
            <person name="Wu R."/>
            <person name="Zhou Y."/>
        </authorList>
    </citation>
    <scope>NUCLEOTIDE SEQUENCE [LARGE SCALE GENOMIC DNA]</scope>
    <source>
        <strain evidence="1 2">MB_m1</strain>
    </source>
</reference>
<dbReference type="SUPFAM" id="SSF51197">
    <property type="entry name" value="Clavaminate synthase-like"/>
    <property type="match status" value="1"/>
</dbReference>
<gene>
    <name evidence="1" type="ORF">MBM_08885</name>
</gene>
<evidence type="ECO:0000313" key="2">
    <source>
        <dbReference type="Proteomes" id="UP000006753"/>
    </source>
</evidence>
<dbReference type="InterPro" id="IPR027443">
    <property type="entry name" value="IPNS-like_sf"/>
</dbReference>
<dbReference type="HOGENOM" id="CLU_010119_6_1_1"/>
<name>K1WJ77_MARBU</name>
<keyword evidence="2" id="KW-1185">Reference proteome</keyword>
<dbReference type="KEGG" id="mbe:MBM_08885"/>
<dbReference type="InParanoid" id="K1WJ77"/>
<dbReference type="AlphaFoldDB" id="K1WJ77"/>
<protein>
    <submittedName>
        <fullName evidence="1">Thymine dioxygenase</fullName>
    </submittedName>
</protein>
<dbReference type="EMBL" id="JH921453">
    <property type="protein sequence ID" value="EKD12931.1"/>
    <property type="molecule type" value="Genomic_DNA"/>
</dbReference>
<organism evidence="1 2">
    <name type="scientific">Marssonina brunnea f. sp. multigermtubi (strain MB_m1)</name>
    <name type="common">Marssonina leaf spot fungus</name>
    <dbReference type="NCBI Taxonomy" id="1072389"/>
    <lineage>
        <taxon>Eukaryota</taxon>
        <taxon>Fungi</taxon>
        <taxon>Dikarya</taxon>
        <taxon>Ascomycota</taxon>
        <taxon>Pezizomycotina</taxon>
        <taxon>Leotiomycetes</taxon>
        <taxon>Helotiales</taxon>
        <taxon>Drepanopezizaceae</taxon>
        <taxon>Drepanopeziza</taxon>
    </lineage>
</organism>
<dbReference type="Proteomes" id="UP000006753">
    <property type="component" value="Unassembled WGS sequence"/>
</dbReference>
<keyword evidence="1" id="KW-0560">Oxidoreductase</keyword>
<dbReference type="Gene3D" id="2.60.120.330">
    <property type="entry name" value="B-lactam Antibiotic, Isopenicillin N Synthase, Chain"/>
    <property type="match status" value="1"/>
</dbReference>
<keyword evidence="1" id="KW-0223">Dioxygenase</keyword>